<accession>A0A934SDC9</accession>
<dbReference type="RefSeq" id="WP_200685166.1">
    <property type="nucleotide sequence ID" value="NZ_JAEPRQ010000002.1"/>
</dbReference>
<reference evidence="1" key="1">
    <citation type="submission" date="2021-01" db="EMBL/GenBank/DDBJ databases">
        <title>Paracoccus amoyensis sp. nov., isolated from the surface seawater along the coast of Xiamen Island, China.</title>
        <authorList>
            <person name="Lyu L."/>
        </authorList>
    </citation>
    <scope>NUCLEOTIDE SEQUENCE</scope>
    <source>
        <strain evidence="1">MJ17</strain>
    </source>
</reference>
<dbReference type="Proteomes" id="UP000640485">
    <property type="component" value="Unassembled WGS sequence"/>
</dbReference>
<comment type="caution">
    <text evidence="1">The sequence shown here is derived from an EMBL/GenBank/DDBJ whole genome shotgun (WGS) entry which is preliminary data.</text>
</comment>
<dbReference type="EMBL" id="JAEPRQ010000002">
    <property type="protein sequence ID" value="MBK4215817.1"/>
    <property type="molecule type" value="Genomic_DNA"/>
</dbReference>
<name>A0A934SDC9_9RHOB</name>
<keyword evidence="2" id="KW-1185">Reference proteome</keyword>
<proteinExistence type="predicted"/>
<protein>
    <submittedName>
        <fullName evidence="1">Uncharacterized protein</fullName>
    </submittedName>
</protein>
<sequence length="61" mass="7152">MRHSSQSEMMPTLKTDSEQIKAVRLNIKLCKRKIRLEEQRLGILRQRLIQLTADDESRSAT</sequence>
<organism evidence="1 2">
    <name type="scientific">Paracoccus caeni</name>
    <dbReference type="NCBI Taxonomy" id="657651"/>
    <lineage>
        <taxon>Bacteria</taxon>
        <taxon>Pseudomonadati</taxon>
        <taxon>Pseudomonadota</taxon>
        <taxon>Alphaproteobacteria</taxon>
        <taxon>Rhodobacterales</taxon>
        <taxon>Paracoccaceae</taxon>
        <taxon>Paracoccus</taxon>
    </lineage>
</organism>
<gene>
    <name evidence="1" type="ORF">JJJ17_07765</name>
</gene>
<evidence type="ECO:0000313" key="2">
    <source>
        <dbReference type="Proteomes" id="UP000640485"/>
    </source>
</evidence>
<evidence type="ECO:0000313" key="1">
    <source>
        <dbReference type="EMBL" id="MBK4215817.1"/>
    </source>
</evidence>
<dbReference type="AlphaFoldDB" id="A0A934SDC9"/>